<gene>
    <name evidence="2" type="ORF">CEUSTIGMA_g2314.t1</name>
</gene>
<keyword evidence="3" id="KW-1185">Reference proteome</keyword>
<feature type="compositionally biased region" description="Basic and acidic residues" evidence="1">
    <location>
        <begin position="414"/>
        <end position="423"/>
    </location>
</feature>
<dbReference type="EMBL" id="BEGY01000009">
    <property type="protein sequence ID" value="GAX74868.1"/>
    <property type="molecule type" value="Genomic_DNA"/>
</dbReference>
<feature type="compositionally biased region" description="Basic and acidic residues" evidence="1">
    <location>
        <begin position="394"/>
        <end position="407"/>
    </location>
</feature>
<name>A0A250WVL7_9CHLO</name>
<feature type="region of interest" description="Disordered" evidence="1">
    <location>
        <begin position="347"/>
        <end position="440"/>
    </location>
</feature>
<comment type="caution">
    <text evidence="2">The sequence shown here is derived from an EMBL/GenBank/DDBJ whole genome shotgun (WGS) entry which is preliminary data.</text>
</comment>
<protein>
    <submittedName>
        <fullName evidence="2">Uncharacterized protein</fullName>
    </submittedName>
</protein>
<evidence type="ECO:0000256" key="1">
    <source>
        <dbReference type="SAM" id="MobiDB-lite"/>
    </source>
</evidence>
<proteinExistence type="predicted"/>
<evidence type="ECO:0000313" key="2">
    <source>
        <dbReference type="EMBL" id="GAX74868.1"/>
    </source>
</evidence>
<sequence>MSVMEKASKPVTSILNIEGKTSKNTIPVVLPRKDQPIYLLGSSSQHGEPSRLLPMKAAAYKQYPNFFNVSCGFFGSIGRDLQRRKPCSIVRVSKLAVDLAKICRNLGIISSYEVGQKLDLLGDHDYVWQDHMEPDHASELTFYKYKYLKLNLRWDLFKPLWEPESVNLALTPLSMPEALPFSVRNISRASQPVLMSSLQLRKEKEAHASGIFFAFNHQMGITTDAELDLVGEHGLIMAHVGLPFSHAMQIQSALKQKHRAERNQPLNERTPLQNFSVVDHVKDALVERMAVISSSQEVERQQKAIKKMLELQRKEEENVVSELDISSELRKELVAWQLKDKLSVYNVQPNPPSPLRGSTVAESRGGRGERGFDGDKLIARGRGREDDGNGLSGQRDREWNRSNDRARGSSFGEGVDKVQEKITGRGGVKSPSRKDSSDGK</sequence>
<accession>A0A250WVL7</accession>
<feature type="compositionally biased region" description="Basic and acidic residues" evidence="1">
    <location>
        <begin position="364"/>
        <end position="387"/>
    </location>
</feature>
<dbReference type="OrthoDB" id="534469at2759"/>
<reference evidence="2 3" key="1">
    <citation type="submission" date="2017-08" db="EMBL/GenBank/DDBJ databases">
        <title>Acidophilic green algal genome provides insights into adaptation to an acidic environment.</title>
        <authorList>
            <person name="Hirooka S."/>
            <person name="Hirose Y."/>
            <person name="Kanesaki Y."/>
            <person name="Higuchi S."/>
            <person name="Fujiwara T."/>
            <person name="Onuma R."/>
            <person name="Era A."/>
            <person name="Ohbayashi R."/>
            <person name="Uzuka A."/>
            <person name="Nozaki H."/>
            <person name="Yoshikawa H."/>
            <person name="Miyagishima S.Y."/>
        </authorList>
    </citation>
    <scope>NUCLEOTIDE SEQUENCE [LARGE SCALE GENOMIC DNA]</scope>
    <source>
        <strain evidence="2 3">NIES-2499</strain>
    </source>
</reference>
<dbReference type="Proteomes" id="UP000232323">
    <property type="component" value="Unassembled WGS sequence"/>
</dbReference>
<dbReference type="AlphaFoldDB" id="A0A250WVL7"/>
<evidence type="ECO:0000313" key="3">
    <source>
        <dbReference type="Proteomes" id="UP000232323"/>
    </source>
</evidence>
<organism evidence="2 3">
    <name type="scientific">Chlamydomonas eustigma</name>
    <dbReference type="NCBI Taxonomy" id="1157962"/>
    <lineage>
        <taxon>Eukaryota</taxon>
        <taxon>Viridiplantae</taxon>
        <taxon>Chlorophyta</taxon>
        <taxon>core chlorophytes</taxon>
        <taxon>Chlorophyceae</taxon>
        <taxon>CS clade</taxon>
        <taxon>Chlamydomonadales</taxon>
        <taxon>Chlamydomonadaceae</taxon>
        <taxon>Chlamydomonas</taxon>
    </lineage>
</organism>